<feature type="binding site" evidence="13">
    <location>
        <begin position="139"/>
        <end position="140"/>
    </location>
    <ligand>
        <name>(S)-2,3,4,5-tetrahydrodipicolinate</name>
        <dbReference type="ChEBI" id="CHEBI:16845"/>
    </ligand>
</feature>
<dbReference type="PROSITE" id="PS01298">
    <property type="entry name" value="DAPB"/>
    <property type="match status" value="1"/>
</dbReference>
<evidence type="ECO:0000259" key="14">
    <source>
        <dbReference type="Pfam" id="PF01113"/>
    </source>
</evidence>
<dbReference type="InterPro" id="IPR022663">
    <property type="entry name" value="DapB_C"/>
</dbReference>
<feature type="active site" description="Proton donor" evidence="13">
    <location>
        <position position="133"/>
    </location>
</feature>
<evidence type="ECO:0000256" key="8">
    <source>
        <dbReference type="ARBA" id="ARBA00023154"/>
    </source>
</evidence>
<dbReference type="EC" id="1.17.1.8" evidence="10 13"/>
<keyword evidence="17" id="KW-1185">Reference proteome</keyword>
<feature type="domain" description="Dihydrodipicolinate reductase C-terminal" evidence="15">
    <location>
        <begin position="102"/>
        <end position="234"/>
    </location>
</feature>
<evidence type="ECO:0000256" key="5">
    <source>
        <dbReference type="ARBA" id="ARBA00022915"/>
    </source>
</evidence>
<dbReference type="Pfam" id="PF05173">
    <property type="entry name" value="DapB_C"/>
    <property type="match status" value="1"/>
</dbReference>
<dbReference type="Proteomes" id="UP001161391">
    <property type="component" value="Unassembled WGS sequence"/>
</dbReference>
<feature type="binding site" evidence="13">
    <location>
        <begin position="72"/>
        <end position="74"/>
    </location>
    <ligand>
        <name>NAD(+)</name>
        <dbReference type="ChEBI" id="CHEBI:57540"/>
    </ligand>
</feature>
<comment type="subcellular location">
    <subcellularLocation>
        <location evidence="13">Cytoplasm</location>
    </subcellularLocation>
</comment>
<dbReference type="Pfam" id="PF01113">
    <property type="entry name" value="DapB_N"/>
    <property type="match status" value="1"/>
</dbReference>
<evidence type="ECO:0000256" key="4">
    <source>
        <dbReference type="ARBA" id="ARBA00022857"/>
    </source>
</evidence>
<feature type="binding site" evidence="13">
    <location>
        <position position="130"/>
    </location>
    <ligand>
        <name>(S)-2,3,4,5-tetrahydrodipicolinate</name>
        <dbReference type="ChEBI" id="CHEBI:16845"/>
    </ligand>
</feature>
<dbReference type="Gene3D" id="3.30.360.10">
    <property type="entry name" value="Dihydrodipicolinate Reductase, domain 2"/>
    <property type="match status" value="1"/>
</dbReference>
<accession>A0ABQ5VCE7</accession>
<evidence type="ECO:0000256" key="12">
    <source>
        <dbReference type="ARBA" id="ARBA00049396"/>
    </source>
</evidence>
<keyword evidence="3 13" id="KW-0028">Amino-acid biosynthesis</keyword>
<gene>
    <name evidence="16" type="primary">dapB_1</name>
    <name evidence="13" type="synonym">dapB</name>
    <name evidence="16" type="ORF">GCM10007853_19560</name>
</gene>
<protein>
    <recommendedName>
        <fullName evidence="10 13">4-hydroxy-tetrahydrodipicolinate reductase</fullName>
        <shortName evidence="13">HTPA reductase</shortName>
        <ecNumber evidence="10 13">1.17.1.8</ecNumber>
    </recommendedName>
</protein>
<organism evidence="16 17">
    <name type="scientific">Algimonas ampicilliniresistens</name>
    <dbReference type="NCBI Taxonomy" id="1298735"/>
    <lineage>
        <taxon>Bacteria</taxon>
        <taxon>Pseudomonadati</taxon>
        <taxon>Pseudomonadota</taxon>
        <taxon>Alphaproteobacteria</taxon>
        <taxon>Maricaulales</taxon>
        <taxon>Robiginitomaculaceae</taxon>
        <taxon>Algimonas</taxon>
    </lineage>
</organism>
<evidence type="ECO:0000256" key="13">
    <source>
        <dbReference type="HAMAP-Rule" id="MF_00102"/>
    </source>
</evidence>
<evidence type="ECO:0000256" key="10">
    <source>
        <dbReference type="ARBA" id="ARBA00038983"/>
    </source>
</evidence>
<sequence>MKRLGIIGADGRMGRAVEALAEGRYAVAARITLANPDYETLADCDAVIDFSAGPALIQSLPHLRGGVPLVSGTTGLSDAEEAAITVASQHVPILKSGNFSLGIAVLSQLAQQTARILGAGWDVEILEMHHRHKVDAPSGTALMLGEAVAKGRAVSLSDKAVHERGGQREEGEIGYAVLRGGGVYGMHEVRIVSESEMITLGHQALNRDVFADGALAAADWLGGKTPGLYSMRDLIEI</sequence>
<evidence type="ECO:0000313" key="17">
    <source>
        <dbReference type="Proteomes" id="UP001161391"/>
    </source>
</evidence>
<comment type="catalytic activity">
    <reaction evidence="12 13">
        <text>(S)-2,3,4,5-tetrahydrodipicolinate + NAD(+) + H2O = (2S,4S)-4-hydroxy-2,3,4,5-tetrahydrodipicolinate + NADH + H(+)</text>
        <dbReference type="Rhea" id="RHEA:35323"/>
        <dbReference type="ChEBI" id="CHEBI:15377"/>
        <dbReference type="ChEBI" id="CHEBI:15378"/>
        <dbReference type="ChEBI" id="CHEBI:16845"/>
        <dbReference type="ChEBI" id="CHEBI:57540"/>
        <dbReference type="ChEBI" id="CHEBI:57945"/>
        <dbReference type="ChEBI" id="CHEBI:67139"/>
        <dbReference type="EC" id="1.17.1.8"/>
    </reaction>
</comment>
<comment type="function">
    <text evidence="13">Catalyzes the conversion of 4-hydroxy-tetrahydrodipicolinate (HTPA) to tetrahydrodipicolinate.</text>
</comment>
<dbReference type="PANTHER" id="PTHR20836:SF0">
    <property type="entry name" value="4-HYDROXY-TETRAHYDRODIPICOLINATE REDUCTASE 1, CHLOROPLASTIC-RELATED"/>
    <property type="match status" value="1"/>
</dbReference>
<dbReference type="InterPro" id="IPR022664">
    <property type="entry name" value="DapB_N_CS"/>
</dbReference>
<dbReference type="InterPro" id="IPR036291">
    <property type="entry name" value="NAD(P)-bd_dom_sf"/>
</dbReference>
<dbReference type="SUPFAM" id="SSF51735">
    <property type="entry name" value="NAD(P)-binding Rossmann-fold domains"/>
    <property type="match status" value="1"/>
</dbReference>
<comment type="caution">
    <text evidence="16">The sequence shown here is derived from an EMBL/GenBank/DDBJ whole genome shotgun (WGS) entry which is preliminary data.</text>
</comment>
<evidence type="ECO:0000256" key="7">
    <source>
        <dbReference type="ARBA" id="ARBA00023027"/>
    </source>
</evidence>
<evidence type="ECO:0000256" key="11">
    <source>
        <dbReference type="ARBA" id="ARBA00049080"/>
    </source>
</evidence>
<keyword evidence="2 13" id="KW-0963">Cytoplasm</keyword>
<reference evidence="16" key="1">
    <citation type="journal article" date="2014" name="Int. J. Syst. Evol. Microbiol.">
        <title>Complete genome of a new Firmicutes species belonging to the dominant human colonic microbiota ('Ruminococcus bicirculans') reveals two chromosomes and a selective capacity to utilize plant glucans.</title>
        <authorList>
            <consortium name="NISC Comparative Sequencing Program"/>
            <person name="Wegmann U."/>
            <person name="Louis P."/>
            <person name="Goesmann A."/>
            <person name="Henrissat B."/>
            <person name="Duncan S.H."/>
            <person name="Flint H.J."/>
        </authorList>
    </citation>
    <scope>NUCLEOTIDE SEQUENCE</scope>
    <source>
        <strain evidence="16">NBRC 108219</strain>
    </source>
</reference>
<dbReference type="NCBIfam" id="TIGR00036">
    <property type="entry name" value="dapB"/>
    <property type="match status" value="1"/>
</dbReference>
<comment type="catalytic activity">
    <reaction evidence="11 13">
        <text>(S)-2,3,4,5-tetrahydrodipicolinate + NADP(+) + H2O = (2S,4S)-4-hydroxy-2,3,4,5-tetrahydrodipicolinate + NADPH + H(+)</text>
        <dbReference type="Rhea" id="RHEA:35331"/>
        <dbReference type="ChEBI" id="CHEBI:15377"/>
        <dbReference type="ChEBI" id="CHEBI:15378"/>
        <dbReference type="ChEBI" id="CHEBI:16845"/>
        <dbReference type="ChEBI" id="CHEBI:57783"/>
        <dbReference type="ChEBI" id="CHEBI:58349"/>
        <dbReference type="ChEBI" id="CHEBI:67139"/>
        <dbReference type="EC" id="1.17.1.8"/>
    </reaction>
</comment>
<evidence type="ECO:0000256" key="9">
    <source>
        <dbReference type="ARBA" id="ARBA00037922"/>
    </source>
</evidence>
<feature type="active site" description="Proton donor/acceptor" evidence="13">
    <location>
        <position position="129"/>
    </location>
</feature>
<feature type="binding site" evidence="13">
    <location>
        <begin position="96"/>
        <end position="99"/>
    </location>
    <ligand>
        <name>NAD(+)</name>
        <dbReference type="ChEBI" id="CHEBI:57540"/>
    </ligand>
</feature>
<proteinExistence type="inferred from homology"/>
<dbReference type="HAMAP" id="MF_00102">
    <property type="entry name" value="DapB"/>
    <property type="match status" value="1"/>
</dbReference>
<evidence type="ECO:0000256" key="3">
    <source>
        <dbReference type="ARBA" id="ARBA00022605"/>
    </source>
</evidence>
<keyword evidence="5 13" id="KW-0220">Diaminopimelate biosynthesis</keyword>
<comment type="caution">
    <text evidence="13">Lacks conserved residue(s) required for the propagation of feature annotation.</text>
</comment>
<keyword evidence="7 13" id="KW-0520">NAD</keyword>
<keyword evidence="8 13" id="KW-0457">Lysine biosynthesis</keyword>
<comment type="pathway">
    <text evidence="9 13">Amino-acid biosynthesis; L-lysine biosynthesis via DAP pathway; (S)-tetrahydrodipicolinate from L-aspartate: step 4/4.</text>
</comment>
<dbReference type="RefSeq" id="WP_284390157.1">
    <property type="nucleotide sequence ID" value="NZ_BSNK01000002.1"/>
</dbReference>
<evidence type="ECO:0000256" key="6">
    <source>
        <dbReference type="ARBA" id="ARBA00023002"/>
    </source>
</evidence>
<evidence type="ECO:0000259" key="15">
    <source>
        <dbReference type="Pfam" id="PF05173"/>
    </source>
</evidence>
<evidence type="ECO:0000256" key="1">
    <source>
        <dbReference type="ARBA" id="ARBA00006642"/>
    </source>
</evidence>
<feature type="binding site" evidence="13">
    <location>
        <begin position="8"/>
        <end position="13"/>
    </location>
    <ligand>
        <name>NAD(+)</name>
        <dbReference type="ChEBI" id="CHEBI:57540"/>
    </ligand>
</feature>
<feature type="binding site" evidence="13">
    <location>
        <position position="43"/>
    </location>
    <ligand>
        <name>NAD(+)</name>
        <dbReference type="ChEBI" id="CHEBI:57540"/>
    </ligand>
</feature>
<dbReference type="InterPro" id="IPR023940">
    <property type="entry name" value="DHDPR_bac"/>
</dbReference>
<evidence type="ECO:0000313" key="16">
    <source>
        <dbReference type="EMBL" id="GLQ24082.1"/>
    </source>
</evidence>
<keyword evidence="4 13" id="KW-0521">NADP</keyword>
<evidence type="ECO:0000256" key="2">
    <source>
        <dbReference type="ARBA" id="ARBA00022490"/>
    </source>
</evidence>
<dbReference type="PANTHER" id="PTHR20836">
    <property type="entry name" value="DIHYDRODIPICOLINATE REDUCTASE"/>
    <property type="match status" value="1"/>
</dbReference>
<dbReference type="EMBL" id="BSNK01000002">
    <property type="protein sequence ID" value="GLQ24082.1"/>
    <property type="molecule type" value="Genomic_DNA"/>
</dbReference>
<reference evidence="16" key="2">
    <citation type="submission" date="2023-01" db="EMBL/GenBank/DDBJ databases">
        <title>Draft genome sequence of Algimonas ampicilliniresistens strain NBRC 108219.</title>
        <authorList>
            <person name="Sun Q."/>
            <person name="Mori K."/>
        </authorList>
    </citation>
    <scope>NUCLEOTIDE SEQUENCE</scope>
    <source>
        <strain evidence="16">NBRC 108219</strain>
    </source>
</reference>
<dbReference type="Gene3D" id="3.40.50.720">
    <property type="entry name" value="NAD(P)-binding Rossmann-like Domain"/>
    <property type="match status" value="1"/>
</dbReference>
<keyword evidence="6 13" id="KW-0560">Oxidoreductase</keyword>
<feature type="domain" description="Dihydrodipicolinate reductase N-terminal" evidence="14">
    <location>
        <begin position="39"/>
        <end position="99"/>
    </location>
</feature>
<comment type="subunit">
    <text evidence="13">Homotetramer.</text>
</comment>
<comment type="similarity">
    <text evidence="1 13">Belongs to the DapB family.</text>
</comment>
<comment type="caution">
    <text evidence="13">Was originally thought to be a dihydrodipicolinate reductase (DHDPR), catalyzing the conversion of dihydrodipicolinate to tetrahydrodipicolinate. However, it was shown in E.coli that the substrate of the enzymatic reaction is not dihydrodipicolinate (DHDP) but in fact (2S,4S)-4-hydroxy-2,3,4,5-tetrahydrodipicolinic acid (HTPA), the product released by the DapA-catalyzed reaction.</text>
</comment>
<name>A0ABQ5VCE7_9PROT</name>
<dbReference type="SUPFAM" id="SSF55347">
    <property type="entry name" value="Glyceraldehyde-3-phosphate dehydrogenase-like, C-terminal domain"/>
    <property type="match status" value="1"/>
</dbReference>
<dbReference type="PIRSF" id="PIRSF000161">
    <property type="entry name" value="DHPR"/>
    <property type="match status" value="1"/>
</dbReference>
<dbReference type="InterPro" id="IPR000846">
    <property type="entry name" value="DapB_N"/>
</dbReference>